<dbReference type="GO" id="GO:0055085">
    <property type="term" value="P:transmembrane transport"/>
    <property type="evidence" value="ECO:0007669"/>
    <property type="project" value="TreeGrafter"/>
</dbReference>
<keyword evidence="2" id="KW-0732">Signal</keyword>
<gene>
    <name evidence="3" type="ORF">DWV00_28650</name>
</gene>
<comment type="subcellular location">
    <subcellularLocation>
        <location evidence="1">Cell outer membrane</location>
    </subcellularLocation>
</comment>
<protein>
    <submittedName>
        <fullName evidence="3">OmpW family protein</fullName>
    </submittedName>
</protein>
<name>A0A3D8JR89_9BURK</name>
<dbReference type="AlphaFoldDB" id="A0A3D8JR89"/>
<organism evidence="3 4">
    <name type="scientific">Trinickia dinghuensis</name>
    <dbReference type="NCBI Taxonomy" id="2291023"/>
    <lineage>
        <taxon>Bacteria</taxon>
        <taxon>Pseudomonadati</taxon>
        <taxon>Pseudomonadota</taxon>
        <taxon>Betaproteobacteria</taxon>
        <taxon>Burkholderiales</taxon>
        <taxon>Burkholderiaceae</taxon>
        <taxon>Trinickia</taxon>
    </lineage>
</organism>
<dbReference type="Proteomes" id="UP000256838">
    <property type="component" value="Unassembled WGS sequence"/>
</dbReference>
<proteinExistence type="predicted"/>
<comment type="caution">
    <text evidence="3">The sequence shown here is derived from an EMBL/GenBank/DDBJ whole genome shotgun (WGS) entry which is preliminary data.</text>
</comment>
<feature type="chain" id="PRO_5017724819" evidence="2">
    <location>
        <begin position="23"/>
        <end position="241"/>
    </location>
</feature>
<dbReference type="EMBL" id="QRGA01000019">
    <property type="protein sequence ID" value="RDU95538.1"/>
    <property type="molecule type" value="Genomic_DNA"/>
</dbReference>
<dbReference type="InterPro" id="IPR011250">
    <property type="entry name" value="OMP/PagP_B-barrel"/>
</dbReference>
<dbReference type="PROSITE" id="PS51257">
    <property type="entry name" value="PROKAR_LIPOPROTEIN"/>
    <property type="match status" value="1"/>
</dbReference>
<dbReference type="GO" id="GO:0009279">
    <property type="term" value="C:cell outer membrane"/>
    <property type="evidence" value="ECO:0007669"/>
    <property type="project" value="UniProtKB-SubCell"/>
</dbReference>
<dbReference type="SUPFAM" id="SSF56925">
    <property type="entry name" value="OMPA-like"/>
    <property type="match status" value="1"/>
</dbReference>
<keyword evidence="4" id="KW-1185">Reference proteome</keyword>
<dbReference type="RefSeq" id="WP_115536993.1">
    <property type="nucleotide sequence ID" value="NZ_QRGA01000019.1"/>
</dbReference>
<reference evidence="3 4" key="1">
    <citation type="submission" date="2018-08" db="EMBL/GenBank/DDBJ databases">
        <title>Paraburkholderia sp. DHOM06 isolated from forest soil.</title>
        <authorList>
            <person name="Gao Z.-H."/>
            <person name="Qiu L.-H."/>
        </authorList>
    </citation>
    <scope>NUCLEOTIDE SEQUENCE [LARGE SCALE GENOMIC DNA]</scope>
    <source>
        <strain evidence="3 4">DHOM06</strain>
    </source>
</reference>
<accession>A0A3D8JR89</accession>
<evidence type="ECO:0000256" key="2">
    <source>
        <dbReference type="SAM" id="SignalP"/>
    </source>
</evidence>
<dbReference type="OrthoDB" id="9807574at2"/>
<evidence type="ECO:0000313" key="3">
    <source>
        <dbReference type="EMBL" id="RDU95538.1"/>
    </source>
</evidence>
<dbReference type="Pfam" id="PF03922">
    <property type="entry name" value="OmpW"/>
    <property type="match status" value="1"/>
</dbReference>
<dbReference type="InterPro" id="IPR005618">
    <property type="entry name" value="OMPW"/>
</dbReference>
<dbReference type="PANTHER" id="PTHR36920:SF1">
    <property type="entry name" value="OUTER MEMBRANE PROTEIN W"/>
    <property type="match status" value="1"/>
</dbReference>
<sequence>MKLKQAITGAVAALACATAAHAQTAGTFYVTTGWFHFAPQSASDNLELLNYAGETFNQYQPNTGARIDSSDTLGLSLGYFVTDHISTEFELGIPPKFDIDGADSFGQFGKLGSAKLWSPALLVKWNFLKPTDKFRPYVGLGVTRVWFTNAQITNGAFESNVLHGGPTSVSTDRSWAPVFNAGFNYAFNKHWFAGVSISYIPVSVTANLTTTNVGPLGLTAQTQAKIRLNPIVTFAKIGYAF</sequence>
<feature type="signal peptide" evidence="2">
    <location>
        <begin position="1"/>
        <end position="22"/>
    </location>
</feature>
<evidence type="ECO:0000313" key="4">
    <source>
        <dbReference type="Proteomes" id="UP000256838"/>
    </source>
</evidence>
<dbReference type="Gene3D" id="2.40.160.20">
    <property type="match status" value="1"/>
</dbReference>
<dbReference type="PANTHER" id="PTHR36920">
    <property type="match status" value="1"/>
</dbReference>
<evidence type="ECO:0000256" key="1">
    <source>
        <dbReference type="ARBA" id="ARBA00004442"/>
    </source>
</evidence>